<dbReference type="InterPro" id="IPR001128">
    <property type="entry name" value="Cyt_P450"/>
</dbReference>
<dbReference type="PRINTS" id="PR00385">
    <property type="entry name" value="P450"/>
</dbReference>
<feature type="transmembrane region" description="Helical" evidence="14">
    <location>
        <begin position="35"/>
        <end position="55"/>
    </location>
</feature>
<evidence type="ECO:0000256" key="11">
    <source>
        <dbReference type="ARBA" id="ARBA00023033"/>
    </source>
</evidence>
<sequence>MTRTGDQGMPCRVGTRSAKRIRTLRYSQMDHSSEYTMLLQILLPIVITVFAYLLLHALEILYNNLASPLRRILPSPPIPNFIEGNFKEMANDPGITARWRAMYGPNFVFHGLLSANELHTSDLKALNHIIAHHEIYQRATINRDVSRRLFGEGILYAEQDQHKRHRRVLNPAFGVAQIRIITEIFVEKAAQLRDIWSAQIAQQQNENTGSGSVEVFSGLRKMTLDVIGQAGIHARSFLARALTKLKIAGFGYEFNALDPAAGPNALNMAFTDLFHSPNAKFYNGIRILQSMVPILKLLPMPGRHARINARHRMDTIGLQIVKDSKEQLLNSAAAAEDHAKSLGTRRDVLSVMLKANLSSGLPESQKLTEAEVVAQIPAFFVAGHETTSTAAAWALHELSLHQDVQERLREELLSVVTDNATLEDLNALPYLEKVVRETLRVHPPLAFMQRKAMADDVLPLSSPILGQDGKEHSSLPIPKGQVVYMPILAVNTSTEVWGADALEFRPDRWDKIPEAASGVPGVWGNLFTFLGGPHNCIGFRFALAELKALLFVLVRAFEITPAVPKESIGPVLTGTIQRPAVLNADEEKTGLPLILTPLSQAEEL</sequence>
<comment type="pathway">
    <text evidence="3">Secondary metabolite biosynthesis; terpenoid biosynthesis.</text>
</comment>
<dbReference type="PANTHER" id="PTHR24305:SF166">
    <property type="entry name" value="CYTOCHROME P450 12A4, MITOCHONDRIAL-RELATED"/>
    <property type="match status" value="1"/>
</dbReference>
<dbReference type="SUPFAM" id="SSF48264">
    <property type="entry name" value="Cytochrome P450"/>
    <property type="match status" value="1"/>
</dbReference>
<evidence type="ECO:0000256" key="6">
    <source>
        <dbReference type="ARBA" id="ARBA00022692"/>
    </source>
</evidence>
<dbReference type="PANTHER" id="PTHR24305">
    <property type="entry name" value="CYTOCHROME P450"/>
    <property type="match status" value="1"/>
</dbReference>
<dbReference type="PRINTS" id="PR00465">
    <property type="entry name" value="EP450IV"/>
</dbReference>
<keyword evidence="10 13" id="KW-0408">Iron</keyword>
<evidence type="ECO:0000313" key="15">
    <source>
        <dbReference type="EMBL" id="KAF7293830.1"/>
    </source>
</evidence>
<dbReference type="InterPro" id="IPR050121">
    <property type="entry name" value="Cytochrome_P450_monoxygenase"/>
</dbReference>
<evidence type="ECO:0000256" key="5">
    <source>
        <dbReference type="ARBA" id="ARBA00022617"/>
    </source>
</evidence>
<dbReference type="InterPro" id="IPR002403">
    <property type="entry name" value="Cyt_P450_E_grp-IV"/>
</dbReference>
<evidence type="ECO:0000313" key="16">
    <source>
        <dbReference type="Proteomes" id="UP000613580"/>
    </source>
</evidence>
<dbReference type="GO" id="GO:0016705">
    <property type="term" value="F:oxidoreductase activity, acting on paired donors, with incorporation or reduction of molecular oxygen"/>
    <property type="evidence" value="ECO:0007669"/>
    <property type="project" value="InterPro"/>
</dbReference>
<organism evidence="15 16">
    <name type="scientific">Mycena chlorophos</name>
    <name type="common">Agaric fungus</name>
    <name type="synonym">Agaricus chlorophos</name>
    <dbReference type="NCBI Taxonomy" id="658473"/>
    <lineage>
        <taxon>Eukaryota</taxon>
        <taxon>Fungi</taxon>
        <taxon>Dikarya</taxon>
        <taxon>Basidiomycota</taxon>
        <taxon>Agaricomycotina</taxon>
        <taxon>Agaricomycetes</taxon>
        <taxon>Agaricomycetidae</taxon>
        <taxon>Agaricales</taxon>
        <taxon>Marasmiineae</taxon>
        <taxon>Mycenaceae</taxon>
        <taxon>Mycena</taxon>
    </lineage>
</organism>
<dbReference type="GO" id="GO:0005506">
    <property type="term" value="F:iron ion binding"/>
    <property type="evidence" value="ECO:0007669"/>
    <property type="project" value="InterPro"/>
</dbReference>
<evidence type="ECO:0000256" key="9">
    <source>
        <dbReference type="ARBA" id="ARBA00023002"/>
    </source>
</evidence>
<dbReference type="EMBL" id="JACAZE010000020">
    <property type="protein sequence ID" value="KAF7293830.1"/>
    <property type="molecule type" value="Genomic_DNA"/>
</dbReference>
<keyword evidence="8 14" id="KW-1133">Transmembrane helix</keyword>
<evidence type="ECO:0000256" key="1">
    <source>
        <dbReference type="ARBA" id="ARBA00001971"/>
    </source>
</evidence>
<comment type="subcellular location">
    <subcellularLocation>
        <location evidence="2">Membrane</location>
    </subcellularLocation>
</comment>
<dbReference type="GO" id="GO:0016020">
    <property type="term" value="C:membrane"/>
    <property type="evidence" value="ECO:0007669"/>
    <property type="project" value="UniProtKB-SubCell"/>
</dbReference>
<evidence type="ECO:0000256" key="8">
    <source>
        <dbReference type="ARBA" id="ARBA00022989"/>
    </source>
</evidence>
<protein>
    <recommendedName>
        <fullName evidence="17">Cytochrome P450</fullName>
    </recommendedName>
</protein>
<evidence type="ECO:0000256" key="14">
    <source>
        <dbReference type="SAM" id="Phobius"/>
    </source>
</evidence>
<comment type="similarity">
    <text evidence="4">Belongs to the cytochrome P450 family.</text>
</comment>
<evidence type="ECO:0000256" key="12">
    <source>
        <dbReference type="ARBA" id="ARBA00023136"/>
    </source>
</evidence>
<reference evidence="15" key="1">
    <citation type="submission" date="2020-05" db="EMBL/GenBank/DDBJ databases">
        <title>Mycena genomes resolve the evolution of fungal bioluminescence.</title>
        <authorList>
            <person name="Tsai I.J."/>
        </authorList>
    </citation>
    <scope>NUCLEOTIDE SEQUENCE</scope>
    <source>
        <strain evidence="15">110903Hualien_Pintung</strain>
    </source>
</reference>
<keyword evidence="16" id="KW-1185">Reference proteome</keyword>
<keyword evidence="5 13" id="KW-0349">Heme</keyword>
<evidence type="ECO:0000256" key="2">
    <source>
        <dbReference type="ARBA" id="ARBA00004370"/>
    </source>
</evidence>
<comment type="cofactor">
    <cofactor evidence="1 13">
        <name>heme</name>
        <dbReference type="ChEBI" id="CHEBI:30413"/>
    </cofactor>
</comment>
<evidence type="ECO:0000256" key="4">
    <source>
        <dbReference type="ARBA" id="ARBA00010617"/>
    </source>
</evidence>
<gene>
    <name evidence="15" type="ORF">HMN09_01178900</name>
</gene>
<keyword evidence="12 14" id="KW-0472">Membrane</keyword>
<dbReference type="OrthoDB" id="1470350at2759"/>
<dbReference type="Proteomes" id="UP000613580">
    <property type="component" value="Unassembled WGS sequence"/>
</dbReference>
<feature type="binding site" description="axial binding residue" evidence="13">
    <location>
        <position position="536"/>
    </location>
    <ligand>
        <name>heme</name>
        <dbReference type="ChEBI" id="CHEBI:30413"/>
    </ligand>
    <ligandPart>
        <name>Fe</name>
        <dbReference type="ChEBI" id="CHEBI:18248"/>
    </ligandPart>
</feature>
<dbReference type="GO" id="GO:0004497">
    <property type="term" value="F:monooxygenase activity"/>
    <property type="evidence" value="ECO:0007669"/>
    <property type="project" value="UniProtKB-KW"/>
</dbReference>
<evidence type="ECO:0008006" key="17">
    <source>
        <dbReference type="Google" id="ProtNLM"/>
    </source>
</evidence>
<accession>A0A8H6S9K6</accession>
<evidence type="ECO:0000256" key="13">
    <source>
        <dbReference type="PIRSR" id="PIRSR602403-1"/>
    </source>
</evidence>
<name>A0A8H6S9K6_MYCCL</name>
<dbReference type="AlphaFoldDB" id="A0A8H6S9K6"/>
<evidence type="ECO:0000256" key="3">
    <source>
        <dbReference type="ARBA" id="ARBA00004721"/>
    </source>
</evidence>
<comment type="caution">
    <text evidence="15">The sequence shown here is derived from an EMBL/GenBank/DDBJ whole genome shotgun (WGS) entry which is preliminary data.</text>
</comment>
<evidence type="ECO:0000256" key="10">
    <source>
        <dbReference type="ARBA" id="ARBA00023004"/>
    </source>
</evidence>
<evidence type="ECO:0000256" key="7">
    <source>
        <dbReference type="ARBA" id="ARBA00022723"/>
    </source>
</evidence>
<dbReference type="Pfam" id="PF00067">
    <property type="entry name" value="p450"/>
    <property type="match status" value="1"/>
</dbReference>
<keyword evidence="7 13" id="KW-0479">Metal-binding</keyword>
<dbReference type="GO" id="GO:0020037">
    <property type="term" value="F:heme binding"/>
    <property type="evidence" value="ECO:0007669"/>
    <property type="project" value="InterPro"/>
</dbReference>
<proteinExistence type="inferred from homology"/>
<dbReference type="InterPro" id="IPR036396">
    <property type="entry name" value="Cyt_P450_sf"/>
</dbReference>
<dbReference type="Gene3D" id="1.10.630.10">
    <property type="entry name" value="Cytochrome P450"/>
    <property type="match status" value="1"/>
</dbReference>
<keyword evidence="6 14" id="KW-0812">Transmembrane</keyword>
<keyword evidence="9" id="KW-0560">Oxidoreductase</keyword>
<keyword evidence="11" id="KW-0503">Monooxygenase</keyword>